<dbReference type="Gene3D" id="3.10.20.320">
    <property type="entry name" value="Putative peptidoglycan bound protein (lpxtg motif)"/>
    <property type="match status" value="1"/>
</dbReference>
<dbReference type="InterPro" id="IPR009459">
    <property type="entry name" value="MucBP_dom"/>
</dbReference>
<dbReference type="STRING" id="160454.RV10_GL004740"/>
<feature type="compositionally biased region" description="Low complexity" evidence="2">
    <location>
        <begin position="35"/>
        <end position="51"/>
    </location>
</feature>
<name>R2T1J5_9ENTE</name>
<accession>R2T1J5</accession>
<keyword evidence="6" id="KW-1185">Reference proteome</keyword>
<feature type="chain" id="PRO_5004357224" description="MucBP domain-containing protein" evidence="3">
    <location>
        <begin position="30"/>
        <end position="555"/>
    </location>
</feature>
<evidence type="ECO:0000259" key="4">
    <source>
        <dbReference type="Pfam" id="PF06458"/>
    </source>
</evidence>
<dbReference type="PATRIC" id="fig|1158607.3.peg.1840"/>
<evidence type="ECO:0000313" key="6">
    <source>
        <dbReference type="Proteomes" id="UP000013782"/>
    </source>
</evidence>
<comment type="caution">
    <text evidence="5">The sequence shown here is derived from an EMBL/GenBank/DDBJ whole genome shotgun (WGS) entry which is preliminary data.</text>
</comment>
<evidence type="ECO:0000313" key="5">
    <source>
        <dbReference type="EMBL" id="EOH94139.1"/>
    </source>
</evidence>
<dbReference type="Proteomes" id="UP000013782">
    <property type="component" value="Unassembled WGS sequence"/>
</dbReference>
<reference evidence="5 6" key="1">
    <citation type="submission" date="2013-02" db="EMBL/GenBank/DDBJ databases">
        <title>The Genome Sequence of Enterococcus pallens BAA-351.</title>
        <authorList>
            <consortium name="The Broad Institute Genome Sequencing Platform"/>
            <consortium name="The Broad Institute Genome Sequencing Center for Infectious Disease"/>
            <person name="Earl A.M."/>
            <person name="Gilmore M.S."/>
            <person name="Lebreton F."/>
            <person name="Walker B."/>
            <person name="Young S.K."/>
            <person name="Zeng Q."/>
            <person name="Gargeya S."/>
            <person name="Fitzgerald M."/>
            <person name="Haas B."/>
            <person name="Abouelleil A."/>
            <person name="Alvarado L."/>
            <person name="Arachchi H.M."/>
            <person name="Berlin A.M."/>
            <person name="Chapman S.B."/>
            <person name="Dewar J."/>
            <person name="Goldberg J."/>
            <person name="Griggs A."/>
            <person name="Gujja S."/>
            <person name="Hansen M."/>
            <person name="Howarth C."/>
            <person name="Imamovic A."/>
            <person name="Larimer J."/>
            <person name="McCowan C."/>
            <person name="Murphy C."/>
            <person name="Neiman D."/>
            <person name="Pearson M."/>
            <person name="Priest M."/>
            <person name="Roberts A."/>
            <person name="Saif S."/>
            <person name="Shea T."/>
            <person name="Sisk P."/>
            <person name="Sykes S."/>
            <person name="Wortman J."/>
            <person name="Nusbaum C."/>
            <person name="Birren B."/>
        </authorList>
    </citation>
    <scope>NUCLEOTIDE SEQUENCE [LARGE SCALE GENOMIC DNA]</scope>
    <source>
        <strain evidence="5 6">ATCC BAA-351</strain>
    </source>
</reference>
<keyword evidence="3" id="KW-0732">Signal</keyword>
<sequence length="555" mass="62251">MKNKKEYVSKGLLLLMILLFSTSPIVVNAVGTGQSSSTTEETFNSKSTTVSESEEVIASQATQENTESATTDSSEAEVIDDNQVSKKDADYEMISSITTETFWWDTVHNKNFRYNSDIPPNDAGYCTTNHTQGYLELSDTRKFDVGWKFINITFKGEVYSPGDRIYDEMFLGNPNTEELQKHLRYNFEPLLFNVQISYQGLPSDVVETLPKFDPNPVLSETMYTIPEAPEVEGYVSADYVWFRTSPYDMRVKIGDQISVSGGTISDRFIYIYEPKVEAQPVVSYYLDTEGNPLADEASTLGEIDEEYTTTAKTIPGYTLVKVEGNTSGKYTAAQQEVRYIYLKDSPGNFDGSYIDYAENTVTSINDVERQLKIVKNANLSLVSYENNKLTSKVIGSTQQANLVGTVQTVSKRIQTENGRVYYMMTIDGKQYILHSNAFQALPTSSDFEQESDLDKYANVSLDFVGNYLDKINSVNHTISLVNNYNVYDLLKTDGDAAIPPYTGTVSSLGLKDSVFTVNQEFVSNNGIKYYRILVEGYSYFINAAAFVIETVQSMF</sequence>
<gene>
    <name evidence="5" type="ORF">UAU_01874</name>
</gene>
<evidence type="ECO:0000256" key="3">
    <source>
        <dbReference type="SAM" id="SignalP"/>
    </source>
</evidence>
<dbReference type="eggNOG" id="COG4932">
    <property type="taxonomic scope" value="Bacteria"/>
</dbReference>
<evidence type="ECO:0000256" key="1">
    <source>
        <dbReference type="ARBA" id="ARBA00022737"/>
    </source>
</evidence>
<feature type="region of interest" description="Disordered" evidence="2">
    <location>
        <begin position="32"/>
        <end position="55"/>
    </location>
</feature>
<dbReference type="RefSeq" id="WP_010756868.1">
    <property type="nucleotide sequence ID" value="NZ_ASWD01000001.1"/>
</dbReference>
<dbReference type="HOGENOM" id="CLU_490712_0_0_9"/>
<proteinExistence type="predicted"/>
<feature type="domain" description="MucBP" evidence="4">
    <location>
        <begin position="280"/>
        <end position="341"/>
    </location>
</feature>
<protein>
    <recommendedName>
        <fullName evidence="4">MucBP domain-containing protein</fullName>
    </recommendedName>
</protein>
<dbReference type="AlphaFoldDB" id="R2T1J5"/>
<feature type="signal peptide" evidence="3">
    <location>
        <begin position="1"/>
        <end position="29"/>
    </location>
</feature>
<organism evidence="5 6">
    <name type="scientific">Enterococcus pallens ATCC BAA-351</name>
    <dbReference type="NCBI Taxonomy" id="1158607"/>
    <lineage>
        <taxon>Bacteria</taxon>
        <taxon>Bacillati</taxon>
        <taxon>Bacillota</taxon>
        <taxon>Bacilli</taxon>
        <taxon>Lactobacillales</taxon>
        <taxon>Enterococcaceae</taxon>
        <taxon>Enterococcus</taxon>
    </lineage>
</organism>
<dbReference type="Pfam" id="PF06458">
    <property type="entry name" value="MucBP"/>
    <property type="match status" value="1"/>
</dbReference>
<dbReference type="EMBL" id="AJAQ01000015">
    <property type="protein sequence ID" value="EOH94139.1"/>
    <property type="molecule type" value="Genomic_DNA"/>
</dbReference>
<evidence type="ECO:0000256" key="2">
    <source>
        <dbReference type="SAM" id="MobiDB-lite"/>
    </source>
</evidence>
<keyword evidence="1" id="KW-0677">Repeat</keyword>
<dbReference type="OrthoDB" id="2184730at2"/>